<reference evidence="1 2" key="1">
    <citation type="submission" date="2016-08" db="EMBL/GenBank/DDBJ databases">
        <title>Complete genome sequence of Spiroplasma helicoides TABS-2 (DSM 22551).</title>
        <authorList>
            <person name="Shen W.-Y."/>
            <person name="Lo W.-S."/>
            <person name="Lai Y.-C."/>
            <person name="Kuo C.-H."/>
        </authorList>
    </citation>
    <scope>NUCLEOTIDE SEQUENCE [LARGE SCALE GENOMIC DNA]</scope>
    <source>
        <strain evidence="1 2">TABS-2</strain>
    </source>
</reference>
<dbReference type="Proteomes" id="UP000094378">
    <property type="component" value="Chromosome"/>
</dbReference>
<proteinExistence type="predicted"/>
<sequence length="250" mass="29618">MFITKNSAYGAIFLYYIFMKKLTLNDITKYVSWNYKSQAYEVQILPKSENIYTEVIKNNTRNNWLKITNEYELLIKAFPFINNISQNIIQNSIEKMECIKTMIYLSISKKTSEKIILEESDCKNSEHIQIAKRFVSELNRIMYKFNAYEVFANKSFVCFINNKPLICNIDVILKNKNSLYVIELKTSRVNFKEKYNAELYLDQLALEQSGEYRVVEMLILNVSEQQIVMKYDKLPKNGENKIKKIFLEMV</sequence>
<name>A0A1B3SM82_9MOLU</name>
<evidence type="ECO:0000313" key="2">
    <source>
        <dbReference type="Proteomes" id="UP000094378"/>
    </source>
</evidence>
<gene>
    <name evidence="1" type="ORF">SHELI_v1c10960</name>
</gene>
<dbReference type="KEGG" id="shj:SHELI_v1c10960"/>
<dbReference type="STRING" id="216938.SHELI_v1c10960"/>
<organism evidence="1 2">
    <name type="scientific">Spiroplasma helicoides</name>
    <dbReference type="NCBI Taxonomy" id="216938"/>
    <lineage>
        <taxon>Bacteria</taxon>
        <taxon>Bacillati</taxon>
        <taxon>Mycoplasmatota</taxon>
        <taxon>Mollicutes</taxon>
        <taxon>Entomoplasmatales</taxon>
        <taxon>Spiroplasmataceae</taxon>
        <taxon>Spiroplasma</taxon>
    </lineage>
</organism>
<dbReference type="EMBL" id="CP017015">
    <property type="protein sequence ID" value="AOG61043.1"/>
    <property type="molecule type" value="Genomic_DNA"/>
</dbReference>
<dbReference type="AlphaFoldDB" id="A0A1B3SM82"/>
<protein>
    <submittedName>
        <fullName evidence="1">Uncharacterized protein</fullName>
    </submittedName>
</protein>
<evidence type="ECO:0000313" key="1">
    <source>
        <dbReference type="EMBL" id="AOG61043.1"/>
    </source>
</evidence>
<keyword evidence="2" id="KW-1185">Reference proteome</keyword>
<accession>A0A1B3SM82</accession>